<dbReference type="Gene3D" id="1.10.10.60">
    <property type="entry name" value="Homeodomain-like"/>
    <property type="match status" value="1"/>
</dbReference>
<feature type="domain" description="HTH araC/xylS-type" evidence="3">
    <location>
        <begin position="194"/>
        <end position="292"/>
    </location>
</feature>
<keyword evidence="4" id="KW-0238">DNA-binding</keyword>
<name>A0A7W6LE74_9HYPH</name>
<dbReference type="SMART" id="SM00342">
    <property type="entry name" value="HTH_ARAC"/>
    <property type="match status" value="1"/>
</dbReference>
<accession>A0A7W6LE74</accession>
<gene>
    <name evidence="4" type="ORF">GGQ72_000091</name>
</gene>
<sequence>MHQLQTLADIIARHTESDGVFATEIPRLSLVRMSKRTEPMQGVQHPSLCLIAQGTKQVLLADEVFEYGPARHLIASADLPITGQVIEASPEEPYLSIKLDLDLSVLGAMMIEMPPAPETFTTAKTCGKAICLSRTDPQLLEAAVRLLRLLDTPDDIPFLAPLAEKELLYRLMRGDQAKKLHRMLMPESRLQQVNRAIAWIRQNYAKPFSVDRVAQEARMSTSSLHEHFKEVTAMSPLQYQKQLRLQEARRLILSEALDAASAAHRVGYDSPSQFSREYRRLFGAPPIQDVSRLKTEPASFAPASA</sequence>
<dbReference type="PROSITE" id="PS01124">
    <property type="entry name" value="HTH_ARAC_FAMILY_2"/>
    <property type="match status" value="1"/>
</dbReference>
<evidence type="ECO:0000313" key="4">
    <source>
        <dbReference type="EMBL" id="MBB4141592.1"/>
    </source>
</evidence>
<dbReference type="InterPro" id="IPR009057">
    <property type="entry name" value="Homeodomain-like_sf"/>
</dbReference>
<evidence type="ECO:0000259" key="3">
    <source>
        <dbReference type="PROSITE" id="PS01124"/>
    </source>
</evidence>
<comment type="caution">
    <text evidence="4">The sequence shown here is derived from an EMBL/GenBank/DDBJ whole genome shotgun (WGS) entry which is preliminary data.</text>
</comment>
<protein>
    <submittedName>
        <fullName evidence="4">AraC-like DNA-binding protein</fullName>
    </submittedName>
</protein>
<reference evidence="4 5" key="1">
    <citation type="submission" date="2020-08" db="EMBL/GenBank/DDBJ databases">
        <title>Genomic Encyclopedia of Type Strains, Phase IV (KMG-IV): sequencing the most valuable type-strain genomes for metagenomic binning, comparative biology and taxonomic classification.</title>
        <authorList>
            <person name="Goeker M."/>
        </authorList>
    </citation>
    <scope>NUCLEOTIDE SEQUENCE [LARGE SCALE GENOMIC DNA]</scope>
    <source>
        <strain evidence="4 5">DSM 29514</strain>
    </source>
</reference>
<proteinExistence type="predicted"/>
<keyword evidence="5" id="KW-1185">Reference proteome</keyword>
<evidence type="ECO:0000313" key="5">
    <source>
        <dbReference type="Proteomes" id="UP000519897"/>
    </source>
</evidence>
<evidence type="ECO:0000256" key="2">
    <source>
        <dbReference type="ARBA" id="ARBA00023163"/>
    </source>
</evidence>
<keyword evidence="1" id="KW-0805">Transcription regulation</keyword>
<dbReference type="InterPro" id="IPR018060">
    <property type="entry name" value="HTH_AraC"/>
</dbReference>
<dbReference type="Pfam" id="PF12833">
    <property type="entry name" value="HTH_18"/>
    <property type="match status" value="1"/>
</dbReference>
<dbReference type="EMBL" id="JACIEC010000001">
    <property type="protein sequence ID" value="MBB4141592.1"/>
    <property type="molecule type" value="Genomic_DNA"/>
</dbReference>
<organism evidence="4 5">
    <name type="scientific">Rhizobium rhizoryzae</name>
    <dbReference type="NCBI Taxonomy" id="451876"/>
    <lineage>
        <taxon>Bacteria</taxon>
        <taxon>Pseudomonadati</taxon>
        <taxon>Pseudomonadota</taxon>
        <taxon>Alphaproteobacteria</taxon>
        <taxon>Hyphomicrobiales</taxon>
        <taxon>Rhizobiaceae</taxon>
        <taxon>Rhizobium/Agrobacterium group</taxon>
        <taxon>Rhizobium</taxon>
    </lineage>
</organism>
<dbReference type="PANTHER" id="PTHR43436">
    <property type="entry name" value="ARAC-FAMILY TRANSCRIPTIONAL REGULATOR"/>
    <property type="match status" value="1"/>
</dbReference>
<dbReference type="GO" id="GO:0043565">
    <property type="term" value="F:sequence-specific DNA binding"/>
    <property type="evidence" value="ECO:0007669"/>
    <property type="project" value="InterPro"/>
</dbReference>
<keyword evidence="2" id="KW-0804">Transcription</keyword>
<dbReference type="AlphaFoldDB" id="A0A7W6LE74"/>
<dbReference type="Pfam" id="PF06719">
    <property type="entry name" value="AraC_N"/>
    <property type="match status" value="1"/>
</dbReference>
<dbReference type="Proteomes" id="UP000519897">
    <property type="component" value="Unassembled WGS sequence"/>
</dbReference>
<dbReference type="RefSeq" id="WP_062553935.1">
    <property type="nucleotide sequence ID" value="NZ_CP049250.1"/>
</dbReference>
<dbReference type="InterPro" id="IPR009594">
    <property type="entry name" value="Tscrpt_reg_HTH_AraC_N"/>
</dbReference>
<evidence type="ECO:0000256" key="1">
    <source>
        <dbReference type="ARBA" id="ARBA00023015"/>
    </source>
</evidence>
<dbReference type="SUPFAM" id="SSF46689">
    <property type="entry name" value="Homeodomain-like"/>
    <property type="match status" value="2"/>
</dbReference>
<dbReference type="GO" id="GO:0003700">
    <property type="term" value="F:DNA-binding transcription factor activity"/>
    <property type="evidence" value="ECO:0007669"/>
    <property type="project" value="InterPro"/>
</dbReference>
<dbReference type="PANTHER" id="PTHR43436:SF1">
    <property type="entry name" value="TRANSCRIPTIONAL REGULATORY PROTEIN"/>
    <property type="match status" value="1"/>
</dbReference>